<dbReference type="RefSeq" id="WP_074957372.1">
    <property type="nucleotide sequence ID" value="NZ_BJXR01000030.1"/>
</dbReference>
<keyword evidence="3" id="KW-1185">Reference proteome</keyword>
<dbReference type="InterPro" id="IPR052705">
    <property type="entry name" value="Gliding_Motility_GTPase"/>
</dbReference>
<reference evidence="2 3" key="1">
    <citation type="submission" date="2016-10" db="EMBL/GenBank/DDBJ databases">
        <authorList>
            <person name="Varghese N."/>
            <person name="Submissions S."/>
        </authorList>
    </citation>
    <scope>NUCLEOTIDE SEQUENCE [LARGE SCALE GENOMIC DNA]</scope>
    <source>
        <strain evidence="2 3">DSM 16525</strain>
    </source>
</reference>
<evidence type="ECO:0000313" key="2">
    <source>
        <dbReference type="EMBL" id="SEU30855.1"/>
    </source>
</evidence>
<dbReference type="CDD" id="cd00882">
    <property type="entry name" value="Ras_like_GTPase"/>
    <property type="match status" value="1"/>
</dbReference>
<evidence type="ECO:0000313" key="4">
    <source>
        <dbReference type="Proteomes" id="UP000321514"/>
    </source>
</evidence>
<gene>
    <name evidence="1" type="ORF">MFU01_35820</name>
    <name evidence="2" type="ORF">SAMN05443572_108414</name>
</gene>
<keyword evidence="2" id="KW-0675">Receptor</keyword>
<evidence type="ECO:0000313" key="3">
    <source>
        <dbReference type="Proteomes" id="UP000183760"/>
    </source>
</evidence>
<protein>
    <submittedName>
        <fullName evidence="2">Signal recognition particle receptor subunit beta, a GTPase</fullName>
    </submittedName>
</protein>
<dbReference type="SUPFAM" id="SSF52540">
    <property type="entry name" value="P-loop containing nucleoside triphosphate hydrolases"/>
    <property type="match status" value="1"/>
</dbReference>
<dbReference type="Gene3D" id="3.40.50.300">
    <property type="entry name" value="P-loop containing nucleotide triphosphate hydrolases"/>
    <property type="match status" value="1"/>
</dbReference>
<dbReference type="EMBL" id="BJXR01000030">
    <property type="protein sequence ID" value="GEN08545.1"/>
    <property type="molecule type" value="Genomic_DNA"/>
</dbReference>
<dbReference type="STRING" id="1334629.MFUL124B02_16910"/>
<proteinExistence type="predicted"/>
<dbReference type="OrthoDB" id="9779858at2"/>
<evidence type="ECO:0000313" key="1">
    <source>
        <dbReference type="EMBL" id="GEN08545.1"/>
    </source>
</evidence>
<dbReference type="PANTHER" id="PTHR42708:SF1">
    <property type="entry name" value="GLIDING MOTILITY PROTEIN MGLA"/>
    <property type="match status" value="1"/>
</dbReference>
<reference evidence="1 4" key="2">
    <citation type="submission" date="2019-07" db="EMBL/GenBank/DDBJ databases">
        <title>Whole genome shotgun sequence of Myxococcus fulvus NBRC 100333.</title>
        <authorList>
            <person name="Hosoyama A."/>
            <person name="Uohara A."/>
            <person name="Ohji S."/>
            <person name="Ichikawa N."/>
        </authorList>
    </citation>
    <scope>NUCLEOTIDE SEQUENCE [LARGE SCALE GENOMIC DNA]</scope>
    <source>
        <strain evidence="1 4">NBRC 100333</strain>
    </source>
</reference>
<name>A0A511T309_MYXFU</name>
<dbReference type="AlphaFoldDB" id="A0A511T309"/>
<dbReference type="EMBL" id="FOIB01000008">
    <property type="protein sequence ID" value="SEU30855.1"/>
    <property type="molecule type" value="Genomic_DNA"/>
</dbReference>
<dbReference type="PANTHER" id="PTHR42708">
    <property type="entry name" value="ATP/GTP-BINDING PROTEIN-RELATED"/>
    <property type="match status" value="1"/>
</dbReference>
<accession>A0A511T309</accession>
<dbReference type="Proteomes" id="UP000321514">
    <property type="component" value="Unassembled WGS sequence"/>
</dbReference>
<dbReference type="InterPro" id="IPR027417">
    <property type="entry name" value="P-loop_NTPase"/>
</dbReference>
<comment type="caution">
    <text evidence="1">The sequence shown here is derived from an EMBL/GenBank/DDBJ whole genome shotgun (WGS) entry which is preliminary data.</text>
</comment>
<dbReference type="Proteomes" id="UP000183760">
    <property type="component" value="Unassembled WGS sequence"/>
</dbReference>
<organism evidence="1 4">
    <name type="scientific">Myxococcus fulvus</name>
    <dbReference type="NCBI Taxonomy" id="33"/>
    <lineage>
        <taxon>Bacteria</taxon>
        <taxon>Pseudomonadati</taxon>
        <taxon>Myxococcota</taxon>
        <taxon>Myxococcia</taxon>
        <taxon>Myxococcales</taxon>
        <taxon>Cystobacterineae</taxon>
        <taxon>Myxococcaceae</taxon>
        <taxon>Myxococcus</taxon>
    </lineage>
</organism>
<sequence>MSSVNLMAREVAAKIVFYGPGLSGKTTSLRKIYETVRPAHRGEMMSIATEGDRTLFFDFLPVKVERVGDCSVRLALYTVPGQVFYNATRKLVLQGADGVVFVADSQPEAMDANRESLANLEENLFEHGIRLDRFPLVMQWNKRDLENVLPVEQLRQELNPRGVPDFETAATNGRGVLDTLKAITRLVIKDLRAKRIVPPPRPVAPAGGIQPAGLEAQLAQHLQHRQPPSAPHVAMSGGHAPAMAVIPNTPVPHRPSGSFPAIAPPPRVEPVTPPPVAPAVMAPAVVAQPAGPKLLGAASALAPGDLFDHARAAEAAFMAGNYSTCVTACTDAIRRALAYAGEGTLAQQAFLLRMDGADLLRVQGLSTQSHLRVDDAAFALYVLMQSFARLNAVGLPASE</sequence>